<evidence type="ECO:0000256" key="5">
    <source>
        <dbReference type="ARBA" id="ARBA00022741"/>
    </source>
</evidence>
<organism evidence="10 11">
    <name type="scientific">Ardenticatena maritima</name>
    <dbReference type="NCBI Taxonomy" id="872965"/>
    <lineage>
        <taxon>Bacteria</taxon>
        <taxon>Bacillati</taxon>
        <taxon>Chloroflexota</taxon>
        <taxon>Ardenticatenia</taxon>
        <taxon>Ardenticatenales</taxon>
        <taxon>Ardenticatenaceae</taxon>
        <taxon>Ardenticatena</taxon>
    </lineage>
</organism>
<dbReference type="SUPFAM" id="SSF55874">
    <property type="entry name" value="ATPase domain of HSP90 chaperone/DNA topoisomerase II/histidine kinase"/>
    <property type="match status" value="1"/>
</dbReference>
<sequence length="485" mass="55349">MTDILQAVAAGLPLFADLNRADVILYEVQPGGSFLAIEHARPHSVPPVHTVSLVGRQVSPGEQEALDEAFAQERPVIRPREQQGFRSHIVQEAVPIFEQGRIVGVLSIEKSLIEFERHLTRSWVFRRTLYDLRDMLVRGRLSGLQDMSPFRETDGLMVVNESGRIIYLSGLGTHLYRRLQYTEELVGRHIEELQTADPELVMRAFEQRLPFEDERQEGDRIWIRKVIPIVGPRWRMRWPVRHWQPTPVGPWKRRVVLMAIHDATSARRKAEQQAVQRAMVQEIHHRVKNNLQTIASLLRMQSRRVQDPQARQILQESTNRILSVAVVHEFLSQHEGISINLRDVATRITHQMQESVIAREQPISFRVEGASIFLAPQQTTICALVINELLLNALEHGFEGRDQGEVVVVLEDEGHDVVLQVRDNGVGLPPDFDLEQSSSLGLQIVRTVVQQDLRGTFRLENNADGEGATAFVRFPKALPQHDDEF</sequence>
<dbReference type="Pfam" id="PF12282">
    <property type="entry name" value="GAF_PdtaS"/>
    <property type="match status" value="1"/>
</dbReference>
<keyword evidence="6" id="KW-0418">Kinase</keyword>
<keyword evidence="3" id="KW-0597">Phosphoprotein</keyword>
<dbReference type="PRINTS" id="PR00344">
    <property type="entry name" value="BCTRLSENSOR"/>
</dbReference>
<dbReference type="Pfam" id="PF02518">
    <property type="entry name" value="HATPase_c"/>
    <property type="match status" value="1"/>
</dbReference>
<dbReference type="PANTHER" id="PTHR41523">
    <property type="entry name" value="TWO-COMPONENT SYSTEM SENSOR PROTEIN"/>
    <property type="match status" value="1"/>
</dbReference>
<dbReference type="InterPro" id="IPR003594">
    <property type="entry name" value="HATPase_dom"/>
</dbReference>
<evidence type="ECO:0000256" key="6">
    <source>
        <dbReference type="ARBA" id="ARBA00022777"/>
    </source>
</evidence>
<evidence type="ECO:0000256" key="2">
    <source>
        <dbReference type="ARBA" id="ARBA00012438"/>
    </source>
</evidence>
<proteinExistence type="predicted"/>
<reference evidence="10 11" key="1">
    <citation type="journal article" date="2015" name="Genome Announc.">
        <title>Draft Genome Sequence of a Heterotrophic Facultative Anaerobic Thermophilic Bacterium, Ardenticatena maritima Strain 110ST.</title>
        <authorList>
            <person name="Kawaichi S."/>
            <person name="Yoshida T."/>
            <person name="Sako Y."/>
            <person name="Nakamura R."/>
        </authorList>
    </citation>
    <scope>NUCLEOTIDE SEQUENCE [LARGE SCALE GENOMIC DNA]</scope>
    <source>
        <strain evidence="10 11">110S</strain>
    </source>
</reference>
<dbReference type="GO" id="GO:0005524">
    <property type="term" value="F:ATP binding"/>
    <property type="evidence" value="ECO:0007669"/>
    <property type="project" value="UniProtKB-KW"/>
</dbReference>
<dbReference type="InterPro" id="IPR022066">
    <property type="entry name" value="PdtaS_GAF"/>
</dbReference>
<dbReference type="Gene3D" id="3.30.450.20">
    <property type="entry name" value="PAS domain"/>
    <property type="match status" value="1"/>
</dbReference>
<dbReference type="Gene3D" id="3.30.565.10">
    <property type="entry name" value="Histidine kinase-like ATPase, C-terminal domain"/>
    <property type="match status" value="1"/>
</dbReference>
<dbReference type="AlphaFoldDB" id="A0A0M9UDL7"/>
<feature type="domain" description="Histidine kinase" evidence="9">
    <location>
        <begin position="282"/>
        <end position="478"/>
    </location>
</feature>
<dbReference type="SMART" id="SM00387">
    <property type="entry name" value="HATPase_c"/>
    <property type="match status" value="1"/>
</dbReference>
<evidence type="ECO:0000313" key="11">
    <source>
        <dbReference type="Proteomes" id="UP000037784"/>
    </source>
</evidence>
<dbReference type="OrthoDB" id="9767435at2"/>
<dbReference type="GO" id="GO:0000160">
    <property type="term" value="P:phosphorelay signal transduction system"/>
    <property type="evidence" value="ECO:0007669"/>
    <property type="project" value="UniProtKB-KW"/>
</dbReference>
<dbReference type="RefSeq" id="WP_054493915.1">
    <property type="nucleotide sequence ID" value="NZ_BBZA01000229.1"/>
</dbReference>
<evidence type="ECO:0000256" key="4">
    <source>
        <dbReference type="ARBA" id="ARBA00022679"/>
    </source>
</evidence>
<keyword evidence="5" id="KW-0547">Nucleotide-binding</keyword>
<dbReference type="GO" id="GO:0004673">
    <property type="term" value="F:protein histidine kinase activity"/>
    <property type="evidence" value="ECO:0007669"/>
    <property type="project" value="UniProtKB-EC"/>
</dbReference>
<evidence type="ECO:0000313" key="10">
    <source>
        <dbReference type="EMBL" id="GAP64188.1"/>
    </source>
</evidence>
<keyword evidence="8" id="KW-0902">Two-component regulatory system</keyword>
<evidence type="ECO:0000256" key="8">
    <source>
        <dbReference type="ARBA" id="ARBA00023012"/>
    </source>
</evidence>
<evidence type="ECO:0000256" key="1">
    <source>
        <dbReference type="ARBA" id="ARBA00000085"/>
    </source>
</evidence>
<dbReference type="InterPro" id="IPR038424">
    <property type="entry name" value="H_kinase_PdtaS_GAF_sf"/>
</dbReference>
<keyword evidence="7" id="KW-0067">ATP-binding</keyword>
<name>A0A0M9UDL7_9CHLR</name>
<evidence type="ECO:0000256" key="3">
    <source>
        <dbReference type="ARBA" id="ARBA00022553"/>
    </source>
</evidence>
<dbReference type="InterPro" id="IPR036890">
    <property type="entry name" value="HATPase_C_sf"/>
</dbReference>
<dbReference type="InterPro" id="IPR011495">
    <property type="entry name" value="Sig_transdc_His_kin_sub2_dim/P"/>
</dbReference>
<comment type="caution">
    <text evidence="10">The sequence shown here is derived from an EMBL/GenBank/DDBJ whole genome shotgun (WGS) entry which is preliminary data.</text>
</comment>
<gene>
    <name evidence="10" type="ORF">ARMA_2611</name>
</gene>
<protein>
    <recommendedName>
        <fullName evidence="2">histidine kinase</fullName>
        <ecNumber evidence="2">2.7.13.3</ecNumber>
    </recommendedName>
</protein>
<dbReference type="Gene3D" id="3.30.450.280">
    <property type="entry name" value="GAF domain"/>
    <property type="match status" value="1"/>
</dbReference>
<dbReference type="Proteomes" id="UP000037784">
    <property type="component" value="Unassembled WGS sequence"/>
</dbReference>
<keyword evidence="4" id="KW-0808">Transferase</keyword>
<dbReference type="InterPro" id="IPR005467">
    <property type="entry name" value="His_kinase_dom"/>
</dbReference>
<evidence type="ECO:0000256" key="7">
    <source>
        <dbReference type="ARBA" id="ARBA00022840"/>
    </source>
</evidence>
<dbReference type="Pfam" id="PF07568">
    <property type="entry name" value="HisKA_2"/>
    <property type="match status" value="1"/>
</dbReference>
<dbReference type="PROSITE" id="PS50109">
    <property type="entry name" value="HIS_KIN"/>
    <property type="match status" value="1"/>
</dbReference>
<dbReference type="InParanoid" id="A0A0M9UDL7"/>
<reference evidence="11" key="2">
    <citation type="submission" date="2015-08" db="EMBL/GenBank/DDBJ databases">
        <title>Draft Genome Sequence of a Heterotrophic Facultative Anaerobic Bacterium Ardenticatena maritima Strain 110S.</title>
        <authorList>
            <person name="Kawaichi S."/>
            <person name="Yoshida T."/>
            <person name="Sako Y."/>
            <person name="Nakamura R."/>
        </authorList>
    </citation>
    <scope>NUCLEOTIDE SEQUENCE [LARGE SCALE GENOMIC DNA]</scope>
    <source>
        <strain evidence="11">110S</strain>
    </source>
</reference>
<keyword evidence="11" id="KW-1185">Reference proteome</keyword>
<dbReference type="EC" id="2.7.13.3" evidence="2"/>
<dbReference type="PANTHER" id="PTHR41523:SF8">
    <property type="entry name" value="ETHYLENE RESPONSE SENSOR PROTEIN"/>
    <property type="match status" value="1"/>
</dbReference>
<evidence type="ECO:0000259" key="9">
    <source>
        <dbReference type="PROSITE" id="PS50109"/>
    </source>
</evidence>
<comment type="catalytic activity">
    <reaction evidence="1">
        <text>ATP + protein L-histidine = ADP + protein N-phospho-L-histidine.</text>
        <dbReference type="EC" id="2.7.13.3"/>
    </reaction>
</comment>
<accession>A0A0M9UDL7</accession>
<dbReference type="InterPro" id="IPR004358">
    <property type="entry name" value="Sig_transdc_His_kin-like_C"/>
</dbReference>
<dbReference type="EMBL" id="BBZA01000229">
    <property type="protein sequence ID" value="GAP64188.1"/>
    <property type="molecule type" value="Genomic_DNA"/>
</dbReference>